<dbReference type="InterPro" id="IPR055536">
    <property type="entry name" value="DUF7112"/>
</dbReference>
<organism evidence="2 3">
    <name type="scientific">Haladaptatus litoreus</name>
    <dbReference type="NCBI Taxonomy" id="553468"/>
    <lineage>
        <taxon>Archaea</taxon>
        <taxon>Methanobacteriati</taxon>
        <taxon>Methanobacteriota</taxon>
        <taxon>Stenosarchaea group</taxon>
        <taxon>Halobacteria</taxon>
        <taxon>Halobacteriales</taxon>
        <taxon>Haladaptataceae</taxon>
        <taxon>Haladaptatus</taxon>
    </lineage>
</organism>
<feature type="compositionally biased region" description="Polar residues" evidence="1">
    <location>
        <begin position="1"/>
        <end position="13"/>
    </location>
</feature>
<reference evidence="3" key="1">
    <citation type="submission" date="2017-01" db="EMBL/GenBank/DDBJ databases">
        <authorList>
            <person name="Varghese N."/>
            <person name="Submissions S."/>
        </authorList>
    </citation>
    <scope>NUCLEOTIDE SEQUENCE [LARGE SCALE GENOMIC DNA]</scope>
    <source>
        <strain evidence="3">CGMCC 1.7737</strain>
    </source>
</reference>
<accession>A0A1N6UNC2</accession>
<proteinExistence type="predicted"/>
<keyword evidence="3" id="KW-1185">Reference proteome</keyword>
<protein>
    <submittedName>
        <fullName evidence="2">Uncharacterized protein</fullName>
    </submittedName>
</protein>
<sequence length="145" mass="16105">MTQRVSSETTETVRATMAQAGATNRPRIEIPAEDADAFPADEIVRFVADESEYRARIERPLTGDGRLIRGLYDTPRIARNPGEGDNRLSEWFAESNRQFGGSVLVDVVEEGFKYGIRNPGERAVYEATEAPNESLADIAKQVDDQ</sequence>
<evidence type="ECO:0000256" key="1">
    <source>
        <dbReference type="SAM" id="MobiDB-lite"/>
    </source>
</evidence>
<dbReference type="EMBL" id="FTNO01000001">
    <property type="protein sequence ID" value="SIQ67057.1"/>
    <property type="molecule type" value="Genomic_DNA"/>
</dbReference>
<dbReference type="RefSeq" id="WP_076426914.1">
    <property type="nucleotide sequence ID" value="NZ_FTNO01000001.1"/>
</dbReference>
<dbReference type="Proteomes" id="UP000186914">
    <property type="component" value="Unassembled WGS sequence"/>
</dbReference>
<dbReference type="OrthoDB" id="198318at2157"/>
<evidence type="ECO:0000313" key="2">
    <source>
        <dbReference type="EMBL" id="SIQ67057.1"/>
    </source>
</evidence>
<dbReference type="Pfam" id="PF23424">
    <property type="entry name" value="DUF7112"/>
    <property type="match status" value="1"/>
</dbReference>
<feature type="region of interest" description="Disordered" evidence="1">
    <location>
        <begin position="1"/>
        <end position="29"/>
    </location>
</feature>
<dbReference type="AlphaFoldDB" id="A0A1N6UNC2"/>
<evidence type="ECO:0000313" key="3">
    <source>
        <dbReference type="Proteomes" id="UP000186914"/>
    </source>
</evidence>
<name>A0A1N6UNC2_9EURY</name>
<gene>
    <name evidence="2" type="ORF">SAMN05421858_0025</name>
</gene>